<feature type="transmembrane region" description="Helical" evidence="8">
    <location>
        <begin position="444"/>
        <end position="469"/>
    </location>
</feature>
<comment type="subcellular location">
    <subcellularLocation>
        <location evidence="1">Membrane</location>
        <topology evidence="1">Multi-pass membrane protein</topology>
    </subcellularLocation>
</comment>
<evidence type="ECO:0000256" key="7">
    <source>
        <dbReference type="SAM" id="MobiDB-lite"/>
    </source>
</evidence>
<accession>A0A443HMK1</accession>
<evidence type="ECO:0000256" key="2">
    <source>
        <dbReference type="ARBA" id="ARBA00010642"/>
    </source>
</evidence>
<sequence length="1178" mass="128622">MLNMDVGHDVKWEDTSRWGQLWSISQPQEVPYRRSSITAECSRFHPDDNAFPRRRTARYHSGSLGIILLLFLISLVSPVAGAFVNFENCLEKVIIDSNPLQLQFVPLNASVVYDPSDTLHTLNVTVYGNVSGLATDEAYPAPDDPQWSNPNDTLGKIIDLSKSNNKYTTLFTKLNVLSFTPYDNASRFCTSVTQGQCPLGPVFYANASDLSELRAFSIQHDMLTSYRFATIVPTLRVRSGDASNADLACISMNITPDIGATLGDTFRYVPLIILVAVGIATVVAAMYSPWGSTDPFRWTTNYGRDQDLLRLVTPGFADCLQYIQFVVLTGGLNLDYPGFYQPVVSRASWSTLMFNQSFVSHNEINPVQDGVYTVNATYGMARLGQHVGMAEADDIWPGMAIYLLLILGGVTALIQVAFALRWLHRQIANVPEEDLRAKNMPFTVGNVIRVMFNYLLLPLVSLSMFQLVVANHSPVVAVTLAVIFIVVLVGFAVWLIRLIVSTRPRSYLFDDLSTVLLYGPLYNTFSDDAAPFALIPVFLTFLRGVAIGALQPSGIAQLVLLAICEVIFVLTLVAFRPFPYATSMNLYHTCFSAIRFVVLLLSVTFVPSLGVTEGSRGWIGYIILFIHAAVLVFGFFLNALQTLVEVAVRLAGAGGYEGVATRGGLTKVFGMRQLSRRSPRAVTRQSMNSEAAILGGVDDRRSAQFDGSRTRSFSGSSALLLNRGDLDLGSIQGRGHSRANSSGPYTPTSLGGSGIINGAGYQAMGNTSPKVGPIIGMEIHDPYYRPPRPRRKTLEGGQSQRSDEPGQKQSSNSDAEDEILDGPSGATPAAAYLGASRDDPDFDDGRPVRKDYAVREVDFYYRVRGPALSHTGTRKLKTGPADPTGPVSSATGWFRSIFGGKTKEKNKGFEVVRSARAPPPGLFPPPEGEEFHEPYRDDPGARDSDDRRAGGLSRTHSRQLSETDTSYRDSDGDDNTRPSALQPPSLPRIDSGGEVELPDRTGSQREPQARSDDPDQPPVPRKSSKRLSYIKTEFEDSARTSELLSPAGEEDATPRPYDPPGSRSTPVQSPDSQTGRLPFSTREPSNGDRTASMSSTVASTASSAPNTVLDEHGQPRHASVLGNFASDTRHDRPSSMGHVAQYRTRDHIHEASPEETSFRGSAAELVRSTSQQSVEDDD</sequence>
<dbReference type="SMART" id="SM01320">
    <property type="entry name" value="TRP_N"/>
    <property type="match status" value="1"/>
</dbReference>
<feature type="transmembrane region" description="Helical" evidence="8">
    <location>
        <begin position="399"/>
        <end position="423"/>
    </location>
</feature>
<feature type="compositionally biased region" description="Basic and acidic residues" evidence="7">
    <location>
        <begin position="997"/>
        <end position="1013"/>
    </location>
</feature>
<evidence type="ECO:0000256" key="4">
    <source>
        <dbReference type="ARBA" id="ARBA00022729"/>
    </source>
</evidence>
<dbReference type="PANTHER" id="PTHR31145">
    <property type="entry name" value="INTEGRAL MEMBRANE PROTEIN (AFU_ORTHOLOGUE AFUA_7G01610)"/>
    <property type="match status" value="1"/>
</dbReference>
<dbReference type="EMBL" id="RCNU01000011">
    <property type="protein sequence ID" value="RWQ93033.1"/>
    <property type="molecule type" value="Genomic_DNA"/>
</dbReference>
<feature type="transmembrane region" description="Helical" evidence="8">
    <location>
        <begin position="268"/>
        <end position="287"/>
    </location>
</feature>
<feature type="domain" description="ML-like" evidence="9">
    <location>
        <begin position="79"/>
        <end position="261"/>
    </location>
</feature>
<feature type="transmembrane region" description="Helical" evidence="8">
    <location>
        <begin position="618"/>
        <end position="640"/>
    </location>
</feature>
<dbReference type="PANTHER" id="PTHR31145:SF6">
    <property type="entry name" value="INTEGRAL MEMBRANE PROTEIN (AFU_ORTHOLOGUE AFUA_7G01610)"/>
    <property type="match status" value="1"/>
</dbReference>
<keyword evidence="3 8" id="KW-0812">Transmembrane</keyword>
<organism evidence="10 11">
    <name type="scientific">Byssochlamys spectabilis</name>
    <name type="common">Paecilomyces variotii</name>
    <dbReference type="NCBI Taxonomy" id="264951"/>
    <lineage>
        <taxon>Eukaryota</taxon>
        <taxon>Fungi</taxon>
        <taxon>Dikarya</taxon>
        <taxon>Ascomycota</taxon>
        <taxon>Pezizomycotina</taxon>
        <taxon>Eurotiomycetes</taxon>
        <taxon>Eurotiomycetidae</taxon>
        <taxon>Eurotiales</taxon>
        <taxon>Thermoascaceae</taxon>
        <taxon>Paecilomyces</taxon>
    </lineage>
</organism>
<dbReference type="RefSeq" id="XP_028482678.1">
    <property type="nucleotide sequence ID" value="XM_028634043.1"/>
</dbReference>
<comment type="caution">
    <text evidence="10">The sequence shown here is derived from an EMBL/GenBank/DDBJ whole genome shotgun (WGS) entry which is preliminary data.</text>
</comment>
<feature type="region of interest" description="Disordered" evidence="7">
    <location>
        <begin position="904"/>
        <end position="1178"/>
    </location>
</feature>
<dbReference type="GO" id="GO:0055085">
    <property type="term" value="P:transmembrane transport"/>
    <property type="evidence" value="ECO:0007669"/>
    <property type="project" value="TreeGrafter"/>
</dbReference>
<protein>
    <recommendedName>
        <fullName evidence="9">ML-like domain-containing protein</fullName>
    </recommendedName>
</protein>
<name>A0A443HMK1_BYSSP</name>
<comment type="similarity">
    <text evidence="2">Belongs to the transient receptor potential (TRP) ion channel family.</text>
</comment>
<dbReference type="STRING" id="264951.A0A443HMK1"/>
<gene>
    <name evidence="10" type="ORF">C8Q69DRAFT_79516</name>
</gene>
<dbReference type="Pfam" id="PF14558">
    <property type="entry name" value="TRP_N"/>
    <property type="match status" value="1"/>
</dbReference>
<reference evidence="10 11" key="1">
    <citation type="journal article" date="2018" name="Front. Microbiol.">
        <title>Genomic and genetic insights into a cosmopolitan fungus, Paecilomyces variotii (Eurotiales).</title>
        <authorList>
            <person name="Urquhart A.S."/>
            <person name="Mondo S.J."/>
            <person name="Makela M.R."/>
            <person name="Hane J.K."/>
            <person name="Wiebenga A."/>
            <person name="He G."/>
            <person name="Mihaltcheva S."/>
            <person name="Pangilinan J."/>
            <person name="Lipzen A."/>
            <person name="Barry K."/>
            <person name="de Vries R.P."/>
            <person name="Grigoriev I.V."/>
            <person name="Idnurm A."/>
        </authorList>
    </citation>
    <scope>NUCLEOTIDE SEQUENCE [LARGE SCALE GENOMIC DNA]</scope>
    <source>
        <strain evidence="10 11">CBS 101075</strain>
    </source>
</reference>
<evidence type="ECO:0000256" key="5">
    <source>
        <dbReference type="ARBA" id="ARBA00022989"/>
    </source>
</evidence>
<dbReference type="GeneID" id="39603320"/>
<feature type="compositionally biased region" description="Pro residues" evidence="7">
    <location>
        <begin position="917"/>
        <end position="926"/>
    </location>
</feature>
<keyword evidence="4" id="KW-0732">Signal</keyword>
<feature type="compositionally biased region" description="Basic and acidic residues" evidence="7">
    <location>
        <begin position="959"/>
        <end position="976"/>
    </location>
</feature>
<feature type="transmembrane region" description="Helical" evidence="8">
    <location>
        <begin position="63"/>
        <end position="84"/>
    </location>
</feature>
<dbReference type="AlphaFoldDB" id="A0A443HMK1"/>
<keyword evidence="11" id="KW-1185">Reference proteome</keyword>
<feature type="region of interest" description="Disordered" evidence="7">
    <location>
        <begin position="731"/>
        <end position="751"/>
    </location>
</feature>
<feature type="compositionally biased region" description="Basic and acidic residues" evidence="7">
    <location>
        <begin position="836"/>
        <end position="848"/>
    </location>
</feature>
<dbReference type="InterPro" id="IPR010308">
    <property type="entry name" value="TRP_C"/>
</dbReference>
<feature type="compositionally biased region" description="Polar residues" evidence="7">
    <location>
        <begin position="1062"/>
        <end position="1075"/>
    </location>
</feature>
<evidence type="ECO:0000256" key="8">
    <source>
        <dbReference type="SAM" id="Phobius"/>
    </source>
</evidence>
<dbReference type="VEuPathDB" id="FungiDB:C8Q69DRAFT_79516"/>
<feature type="compositionally biased region" description="Low complexity" evidence="7">
    <location>
        <begin position="1090"/>
        <end position="1104"/>
    </location>
</feature>
<dbReference type="GO" id="GO:0016020">
    <property type="term" value="C:membrane"/>
    <property type="evidence" value="ECO:0007669"/>
    <property type="project" value="UniProtKB-SubCell"/>
</dbReference>
<dbReference type="Proteomes" id="UP000283841">
    <property type="component" value="Unassembled WGS sequence"/>
</dbReference>
<evidence type="ECO:0000313" key="10">
    <source>
        <dbReference type="EMBL" id="RWQ93033.1"/>
    </source>
</evidence>
<evidence type="ECO:0000313" key="11">
    <source>
        <dbReference type="Proteomes" id="UP000283841"/>
    </source>
</evidence>
<dbReference type="InterPro" id="IPR032800">
    <property type="entry name" value="TRP_N"/>
</dbReference>
<feature type="compositionally biased region" description="Basic and acidic residues" evidence="7">
    <location>
        <begin position="929"/>
        <end position="949"/>
    </location>
</feature>
<feature type="region of interest" description="Disordered" evidence="7">
    <location>
        <begin position="777"/>
        <end position="848"/>
    </location>
</feature>
<keyword evidence="6 8" id="KW-0472">Membrane</keyword>
<evidence type="ECO:0000259" key="9">
    <source>
        <dbReference type="SMART" id="SM01320"/>
    </source>
</evidence>
<feature type="compositionally biased region" description="Polar residues" evidence="7">
    <location>
        <begin position="738"/>
        <end position="750"/>
    </location>
</feature>
<proteinExistence type="inferred from homology"/>
<evidence type="ECO:0000256" key="3">
    <source>
        <dbReference type="ARBA" id="ARBA00022692"/>
    </source>
</evidence>
<feature type="compositionally biased region" description="Polar residues" evidence="7">
    <location>
        <begin position="1167"/>
        <end position="1178"/>
    </location>
</feature>
<evidence type="ECO:0000256" key="6">
    <source>
        <dbReference type="ARBA" id="ARBA00023136"/>
    </source>
</evidence>
<feature type="transmembrane region" description="Helical" evidence="8">
    <location>
        <begin position="586"/>
        <end position="606"/>
    </location>
</feature>
<evidence type="ECO:0000256" key="1">
    <source>
        <dbReference type="ARBA" id="ARBA00004141"/>
    </source>
</evidence>
<feature type="region of interest" description="Disordered" evidence="7">
    <location>
        <begin position="870"/>
        <end position="891"/>
    </location>
</feature>
<dbReference type="Pfam" id="PF06011">
    <property type="entry name" value="TRP"/>
    <property type="match status" value="1"/>
</dbReference>
<feature type="transmembrane region" description="Helical" evidence="8">
    <location>
        <begin position="555"/>
        <end position="574"/>
    </location>
</feature>
<keyword evidence="5 8" id="KW-1133">Transmembrane helix</keyword>
<feature type="transmembrane region" description="Helical" evidence="8">
    <location>
        <begin position="475"/>
        <end position="496"/>
    </location>
</feature>
<feature type="compositionally biased region" description="Basic and acidic residues" evidence="7">
    <location>
        <begin position="1143"/>
        <end position="1152"/>
    </location>
</feature>
<dbReference type="InterPro" id="IPR040241">
    <property type="entry name" value="TRP_Flc/Pkd2-like"/>
</dbReference>